<dbReference type="EMBL" id="EQ973780">
    <property type="protein sequence ID" value="EEF49124.1"/>
    <property type="molecule type" value="Genomic_DNA"/>
</dbReference>
<accession>B9RHN7</accession>
<dbReference type="Proteomes" id="UP000008311">
    <property type="component" value="Unassembled WGS sequence"/>
</dbReference>
<evidence type="ECO:0000313" key="1">
    <source>
        <dbReference type="EMBL" id="EEF49124.1"/>
    </source>
</evidence>
<evidence type="ECO:0000313" key="2">
    <source>
        <dbReference type="Proteomes" id="UP000008311"/>
    </source>
</evidence>
<protein>
    <submittedName>
        <fullName evidence="1">Uncharacterized protein</fullName>
    </submittedName>
</protein>
<name>B9RHN7_RICCO</name>
<proteinExistence type="predicted"/>
<organism evidence="1 2">
    <name type="scientific">Ricinus communis</name>
    <name type="common">Castor bean</name>
    <dbReference type="NCBI Taxonomy" id="3988"/>
    <lineage>
        <taxon>Eukaryota</taxon>
        <taxon>Viridiplantae</taxon>
        <taxon>Streptophyta</taxon>
        <taxon>Embryophyta</taxon>
        <taxon>Tracheophyta</taxon>
        <taxon>Spermatophyta</taxon>
        <taxon>Magnoliopsida</taxon>
        <taxon>eudicotyledons</taxon>
        <taxon>Gunneridae</taxon>
        <taxon>Pentapetalae</taxon>
        <taxon>rosids</taxon>
        <taxon>fabids</taxon>
        <taxon>Malpighiales</taxon>
        <taxon>Euphorbiaceae</taxon>
        <taxon>Acalyphoideae</taxon>
        <taxon>Acalypheae</taxon>
        <taxon>Ricinus</taxon>
    </lineage>
</organism>
<sequence>MSPGCFYRNIRVMIIEVIEEVNINDLVIDSKNGAQPSFNRKGQGSGTKATTLRMRALLWNCRGLG</sequence>
<keyword evidence="2" id="KW-1185">Reference proteome</keyword>
<reference evidence="2" key="1">
    <citation type="journal article" date="2010" name="Nat. Biotechnol.">
        <title>Draft genome sequence of the oilseed species Ricinus communis.</title>
        <authorList>
            <person name="Chan A.P."/>
            <person name="Crabtree J."/>
            <person name="Zhao Q."/>
            <person name="Lorenzi H."/>
            <person name="Orvis J."/>
            <person name="Puiu D."/>
            <person name="Melake-Berhan A."/>
            <person name="Jones K.M."/>
            <person name="Redman J."/>
            <person name="Chen G."/>
            <person name="Cahoon E.B."/>
            <person name="Gedil M."/>
            <person name="Stanke M."/>
            <person name="Haas B.J."/>
            <person name="Wortman J.R."/>
            <person name="Fraser-Liggett C.M."/>
            <person name="Ravel J."/>
            <person name="Rabinowicz P.D."/>
        </authorList>
    </citation>
    <scope>NUCLEOTIDE SEQUENCE [LARGE SCALE GENOMIC DNA]</scope>
    <source>
        <strain evidence="2">cv. Hale</strain>
    </source>
</reference>
<gene>
    <name evidence="1" type="ORF">RCOM_1763080</name>
</gene>
<dbReference type="AlphaFoldDB" id="B9RHN7"/>
<dbReference type="InParanoid" id="B9RHN7"/>